<dbReference type="InterPro" id="IPR036909">
    <property type="entry name" value="Cyt_c-like_dom_sf"/>
</dbReference>
<reference evidence="6" key="1">
    <citation type="submission" date="2022-03" db="EMBL/GenBank/DDBJ databases">
        <title>De novo assembled genomes of Belliella spp. (Cyclobacteriaceae) strains.</title>
        <authorList>
            <person name="Szabo A."/>
            <person name="Korponai K."/>
            <person name="Felfoldi T."/>
        </authorList>
    </citation>
    <scope>NUCLEOTIDE SEQUENCE</scope>
    <source>
        <strain evidence="6">DSM 107340</strain>
    </source>
</reference>
<keyword evidence="1 4" id="KW-0349">Heme</keyword>
<keyword evidence="3 4" id="KW-0408">Iron</keyword>
<gene>
    <name evidence="6" type="ORF">MM236_04575</name>
</gene>
<proteinExistence type="predicted"/>
<protein>
    <submittedName>
        <fullName evidence="6">PQQ-dependent sugar dehydrogenase</fullName>
    </submittedName>
</protein>
<dbReference type="SUPFAM" id="SSF50952">
    <property type="entry name" value="Soluble quinoprotein glucose dehydrogenase"/>
    <property type="match status" value="1"/>
</dbReference>
<dbReference type="InterPro" id="IPR012938">
    <property type="entry name" value="Glc/Sorbosone_DH"/>
</dbReference>
<name>A0ABS9UKV3_9BACT</name>
<keyword evidence="7" id="KW-1185">Reference proteome</keyword>
<evidence type="ECO:0000259" key="5">
    <source>
        <dbReference type="PROSITE" id="PS51007"/>
    </source>
</evidence>
<evidence type="ECO:0000313" key="6">
    <source>
        <dbReference type="EMBL" id="MCH7397249.1"/>
    </source>
</evidence>
<evidence type="ECO:0000256" key="1">
    <source>
        <dbReference type="ARBA" id="ARBA00022617"/>
    </source>
</evidence>
<dbReference type="RefSeq" id="WP_241273750.1">
    <property type="nucleotide sequence ID" value="NZ_JAKZGS010000002.1"/>
</dbReference>
<dbReference type="InterPro" id="IPR009056">
    <property type="entry name" value="Cyt_c-like_dom"/>
</dbReference>
<dbReference type="PROSITE" id="PS51257">
    <property type="entry name" value="PROKAR_LIPOPROTEIN"/>
    <property type="match status" value="1"/>
</dbReference>
<dbReference type="InterPro" id="IPR011042">
    <property type="entry name" value="6-blade_b-propeller_TolB-like"/>
</dbReference>
<dbReference type="PANTHER" id="PTHR19328:SF13">
    <property type="entry name" value="HIPL1 PROTEIN"/>
    <property type="match status" value="1"/>
</dbReference>
<dbReference type="Gene3D" id="1.10.760.10">
    <property type="entry name" value="Cytochrome c-like domain"/>
    <property type="match status" value="1"/>
</dbReference>
<dbReference type="EMBL" id="JAKZGS010000002">
    <property type="protein sequence ID" value="MCH7397249.1"/>
    <property type="molecule type" value="Genomic_DNA"/>
</dbReference>
<organism evidence="6 7">
    <name type="scientific">Belliella calami</name>
    <dbReference type="NCBI Taxonomy" id="2923436"/>
    <lineage>
        <taxon>Bacteria</taxon>
        <taxon>Pseudomonadati</taxon>
        <taxon>Bacteroidota</taxon>
        <taxon>Cytophagia</taxon>
        <taxon>Cytophagales</taxon>
        <taxon>Cyclobacteriaceae</taxon>
        <taxon>Belliella</taxon>
    </lineage>
</organism>
<dbReference type="InterPro" id="IPR011041">
    <property type="entry name" value="Quinoprot_gluc/sorb_DH_b-prop"/>
</dbReference>
<sequence length="495" mass="55320">MKIQITALLAISFLFSCSSKTELELPLLDNIALEKSILKVEVLAENLDVPWDLEYADDGFLWFNEQGGKISRINLETGEIQELLTIDEVWRKRTAGLLGLAVPSDFVNNPYILVNYTVMMDSVISNKLVRYTFENEALISPQVLLEIPGNTAHNGSRIKFANDGKILWATGDAYGFDNAQSDTSLNGKILRINLDGSIPKDNPNPESYVWAKGFRNIQGLTLNTEGRIFTSEHGDAIEDEINLIEKRGNFGWPAIEGFHDLEEEKEFAKKNNTIEPVYSWTPVVAPAGLDFYGDLPIEEWKNTLLLTTLKGKSLRVLKLSEDGKLIIDETVFFENHYGRLRDVAVSASGAIYIATSNHDWNPQPGFPLDGDDKILKISLTKSASQEPLKGTSPKTEIELDGKQLYSNYCASCHKEDGTGVKEVFPSLIDNQTVLGNQEQLIQIMLNGIENKETGQMMPSFSFMKDEELAAILTFIRQEWGNTSSAISPNTIKEKR</sequence>
<dbReference type="Pfam" id="PF07995">
    <property type="entry name" value="GSDH"/>
    <property type="match status" value="1"/>
</dbReference>
<dbReference type="Proteomes" id="UP001165488">
    <property type="component" value="Unassembled WGS sequence"/>
</dbReference>
<dbReference type="PANTHER" id="PTHR19328">
    <property type="entry name" value="HEDGEHOG-INTERACTING PROTEIN"/>
    <property type="match status" value="1"/>
</dbReference>
<evidence type="ECO:0000256" key="2">
    <source>
        <dbReference type="ARBA" id="ARBA00022723"/>
    </source>
</evidence>
<dbReference type="Gene3D" id="2.120.10.30">
    <property type="entry name" value="TolB, C-terminal domain"/>
    <property type="match status" value="1"/>
</dbReference>
<keyword evidence="2 4" id="KW-0479">Metal-binding</keyword>
<feature type="domain" description="Cytochrome c" evidence="5">
    <location>
        <begin position="396"/>
        <end position="479"/>
    </location>
</feature>
<comment type="caution">
    <text evidence="6">The sequence shown here is derived from an EMBL/GenBank/DDBJ whole genome shotgun (WGS) entry which is preliminary data.</text>
</comment>
<dbReference type="Pfam" id="PF00034">
    <property type="entry name" value="Cytochrom_C"/>
    <property type="match status" value="1"/>
</dbReference>
<evidence type="ECO:0000313" key="7">
    <source>
        <dbReference type="Proteomes" id="UP001165488"/>
    </source>
</evidence>
<evidence type="ECO:0000256" key="3">
    <source>
        <dbReference type="ARBA" id="ARBA00023004"/>
    </source>
</evidence>
<accession>A0ABS9UKV3</accession>
<evidence type="ECO:0000256" key="4">
    <source>
        <dbReference type="PROSITE-ProRule" id="PRU00433"/>
    </source>
</evidence>
<dbReference type="SUPFAM" id="SSF46626">
    <property type="entry name" value="Cytochrome c"/>
    <property type="match status" value="1"/>
</dbReference>
<dbReference type="PROSITE" id="PS51007">
    <property type="entry name" value="CYTC"/>
    <property type="match status" value="1"/>
</dbReference>